<dbReference type="Proteomes" id="UP001329825">
    <property type="component" value="Chromosome 1"/>
</dbReference>
<dbReference type="EMBL" id="CP141881">
    <property type="protein sequence ID" value="WRT63776.1"/>
    <property type="molecule type" value="Genomic_DNA"/>
</dbReference>
<evidence type="ECO:0000313" key="3">
    <source>
        <dbReference type="Proteomes" id="UP001329825"/>
    </source>
</evidence>
<organism evidence="2 3">
    <name type="scientific">Kwoniella shivajii</name>
    <dbReference type="NCBI Taxonomy" id="564305"/>
    <lineage>
        <taxon>Eukaryota</taxon>
        <taxon>Fungi</taxon>
        <taxon>Dikarya</taxon>
        <taxon>Basidiomycota</taxon>
        <taxon>Agaricomycotina</taxon>
        <taxon>Tremellomycetes</taxon>
        <taxon>Tremellales</taxon>
        <taxon>Cryptococcaceae</taxon>
        <taxon>Kwoniella</taxon>
    </lineage>
</organism>
<reference evidence="2 3" key="1">
    <citation type="submission" date="2024-01" db="EMBL/GenBank/DDBJ databases">
        <title>Comparative genomics of Cryptococcus and Kwoniella reveals pathogenesis evolution and contrasting modes of karyotype evolution via chromosome fusion or intercentromeric recombination.</title>
        <authorList>
            <person name="Coelho M.A."/>
            <person name="David-Palma M."/>
            <person name="Shea T."/>
            <person name="Bowers K."/>
            <person name="McGinley-Smith S."/>
            <person name="Mohammad A.W."/>
            <person name="Gnirke A."/>
            <person name="Yurkov A.M."/>
            <person name="Nowrousian M."/>
            <person name="Sun S."/>
            <person name="Cuomo C.A."/>
            <person name="Heitman J."/>
        </authorList>
    </citation>
    <scope>NUCLEOTIDE SEQUENCE [LARGE SCALE GENOMIC DNA]</scope>
    <source>
        <strain evidence="2">CBS 11374</strain>
    </source>
</reference>
<evidence type="ECO:0000256" key="1">
    <source>
        <dbReference type="SAM" id="MobiDB-lite"/>
    </source>
</evidence>
<evidence type="ECO:0008006" key="4">
    <source>
        <dbReference type="Google" id="ProtNLM"/>
    </source>
</evidence>
<feature type="region of interest" description="Disordered" evidence="1">
    <location>
        <begin position="207"/>
        <end position="240"/>
    </location>
</feature>
<keyword evidence="3" id="KW-1185">Reference proteome</keyword>
<name>A0ABZ1CPV8_9TREE</name>
<dbReference type="RefSeq" id="XP_062788516.1">
    <property type="nucleotide sequence ID" value="XM_062932465.1"/>
</dbReference>
<accession>A0ABZ1CPV8</accession>
<evidence type="ECO:0000313" key="2">
    <source>
        <dbReference type="EMBL" id="WRT63776.1"/>
    </source>
</evidence>
<gene>
    <name evidence="2" type="ORF">IL334_000701</name>
</gene>
<sequence>MVQLDLLPGQKRATKLRNLKKRKAKRTKAQAAGVAQSRQIAKVKNSPNISALVHRKGTITKPHLQLSLILPSDNETSLGLPRSKLRAWANDSPSPSKTPKPEAAVPSQDFLPQQAVLDPPSRKSHHNEDCPSSAGRSVEPSHIVTDNQVFLAPSGKQLYDLFSPHPFPELYPHAAHPWEQSDYIPNFAKYAAGLTAAGKAIVEKHHPSTSYENNGQDEAMRTEEEPVSRQEGDGAELSPIEAQKNEAIYYSTRSTAQNGSCMFHALCQGI</sequence>
<feature type="region of interest" description="Disordered" evidence="1">
    <location>
        <begin position="86"/>
        <end position="105"/>
    </location>
</feature>
<proteinExistence type="predicted"/>
<feature type="region of interest" description="Disordered" evidence="1">
    <location>
        <begin position="115"/>
        <end position="141"/>
    </location>
</feature>
<dbReference type="GeneID" id="87952832"/>
<protein>
    <recommendedName>
        <fullName evidence="4">OTU domain-containing protein</fullName>
    </recommendedName>
</protein>
<feature type="compositionally biased region" description="Basic and acidic residues" evidence="1">
    <location>
        <begin position="218"/>
        <end position="232"/>
    </location>
</feature>